<proteinExistence type="predicted"/>
<dbReference type="InterPro" id="IPR002893">
    <property type="entry name" value="Znf_MYND"/>
</dbReference>
<protein>
    <recommendedName>
        <fullName evidence="5">MYND-type domain-containing protein</fullName>
    </recommendedName>
</protein>
<evidence type="ECO:0000256" key="3">
    <source>
        <dbReference type="ARBA" id="ARBA00022833"/>
    </source>
</evidence>
<dbReference type="EMBL" id="DF845436">
    <property type="protein sequence ID" value="GAT49311.1"/>
    <property type="molecule type" value="Genomic_DNA"/>
</dbReference>
<evidence type="ECO:0000313" key="7">
    <source>
        <dbReference type="Proteomes" id="UP000815677"/>
    </source>
</evidence>
<keyword evidence="7" id="KW-1185">Reference proteome</keyword>
<evidence type="ECO:0000313" key="6">
    <source>
        <dbReference type="EMBL" id="GAT49311.1"/>
    </source>
</evidence>
<dbReference type="Proteomes" id="UP000815677">
    <property type="component" value="Unassembled WGS sequence"/>
</dbReference>
<sequence length="465" mass="52575">MANPKVHLPLPKLDNCAICQSTQTLRLCSACHERIYCSPTCQKDDWAAHKASCGKTDRLDLDTFYPFLACLVESAHTLTPTHPALLQSILNAPNPGTRATRFPDGSAANLVVLGDPLANPNEAGSERWFPNALNPSVRNKFYHRIKREGHVLPILTGLSLALLSQIYTTPLAVGRCRPIGCGRARERWARGGEHGSGKRRVRLAYRSSPIADFGIASGSATVQPQDQLANLDAAAPADRFFPGQDPDEHYWLYFTTIRGETVTLDCAMFTFNFCFMVGAWPYTNAAAQQWVPAFFREREFERNTPGMYRERMRASVLRDTGLCRSVERAAGPDADAENLKLPIQTFMQSLARHQIPQSELDFALQIHNLAQGELTQVLTTRRWERFPKTAPFMIEQDPDEIADDAQDDDEAWAKYIRRFKKDKKAGATREQLDEAYKKWQAKQKQRRVAIDHVQSFRFGEQENDY</sequence>
<organism evidence="6 7">
    <name type="scientific">Mycena chlorophos</name>
    <name type="common">Agaric fungus</name>
    <name type="synonym">Agaricus chlorophos</name>
    <dbReference type="NCBI Taxonomy" id="658473"/>
    <lineage>
        <taxon>Eukaryota</taxon>
        <taxon>Fungi</taxon>
        <taxon>Dikarya</taxon>
        <taxon>Basidiomycota</taxon>
        <taxon>Agaricomycotina</taxon>
        <taxon>Agaricomycetes</taxon>
        <taxon>Agaricomycetidae</taxon>
        <taxon>Agaricales</taxon>
        <taxon>Marasmiineae</taxon>
        <taxon>Mycenaceae</taxon>
        <taxon>Mycena</taxon>
    </lineage>
</organism>
<keyword evidence="3" id="KW-0862">Zinc</keyword>
<evidence type="ECO:0000256" key="4">
    <source>
        <dbReference type="PROSITE-ProRule" id="PRU00134"/>
    </source>
</evidence>
<dbReference type="PROSITE" id="PS01360">
    <property type="entry name" value="ZF_MYND_1"/>
    <property type="match status" value="1"/>
</dbReference>
<evidence type="ECO:0000256" key="1">
    <source>
        <dbReference type="ARBA" id="ARBA00022723"/>
    </source>
</evidence>
<dbReference type="Pfam" id="PF01753">
    <property type="entry name" value="zf-MYND"/>
    <property type="match status" value="1"/>
</dbReference>
<dbReference type="PROSITE" id="PS50865">
    <property type="entry name" value="ZF_MYND_2"/>
    <property type="match status" value="1"/>
</dbReference>
<keyword evidence="2 4" id="KW-0863">Zinc-finger</keyword>
<evidence type="ECO:0000256" key="2">
    <source>
        <dbReference type="ARBA" id="ARBA00022771"/>
    </source>
</evidence>
<reference evidence="6" key="1">
    <citation type="submission" date="2014-09" db="EMBL/GenBank/DDBJ databases">
        <title>Genome sequence of the luminous mushroom Mycena chlorophos for searching fungal bioluminescence genes.</title>
        <authorList>
            <person name="Tanaka Y."/>
            <person name="Kasuga D."/>
            <person name="Oba Y."/>
            <person name="Hase S."/>
            <person name="Sato K."/>
            <person name="Oba Y."/>
            <person name="Sakakibara Y."/>
        </authorList>
    </citation>
    <scope>NUCLEOTIDE SEQUENCE</scope>
</reference>
<feature type="domain" description="MYND-type" evidence="5">
    <location>
        <begin position="16"/>
        <end position="53"/>
    </location>
</feature>
<name>A0ABQ0LDV2_MYCCL</name>
<dbReference type="SUPFAM" id="SSF144232">
    <property type="entry name" value="HIT/MYND zinc finger-like"/>
    <property type="match status" value="1"/>
</dbReference>
<keyword evidence="1" id="KW-0479">Metal-binding</keyword>
<accession>A0ABQ0LDV2</accession>
<dbReference type="Gene3D" id="6.10.140.2220">
    <property type="match status" value="1"/>
</dbReference>
<gene>
    <name evidence="6" type="ORF">MCHLO_06634</name>
</gene>
<evidence type="ECO:0000259" key="5">
    <source>
        <dbReference type="PROSITE" id="PS50865"/>
    </source>
</evidence>